<dbReference type="InterPro" id="IPR036135">
    <property type="entry name" value="MoeA_linker/N_sf"/>
</dbReference>
<evidence type="ECO:0000256" key="6">
    <source>
        <dbReference type="RuleBase" id="RU365090"/>
    </source>
</evidence>
<keyword evidence="6" id="KW-0460">Magnesium</keyword>
<evidence type="ECO:0000256" key="5">
    <source>
        <dbReference type="ARBA" id="ARBA00047317"/>
    </source>
</evidence>
<dbReference type="OrthoDB" id="9804758at2"/>
<dbReference type="InterPro" id="IPR036425">
    <property type="entry name" value="MoaB/Mog-like_dom_sf"/>
</dbReference>
<name>A0A1H9HR14_9BACT</name>
<dbReference type="CDD" id="cd00887">
    <property type="entry name" value="MoeA"/>
    <property type="match status" value="1"/>
</dbReference>
<dbReference type="Gene3D" id="2.170.190.11">
    <property type="entry name" value="Molybdopterin biosynthesis moea protein, domain 3"/>
    <property type="match status" value="1"/>
</dbReference>
<organism evidence="8 9">
    <name type="scientific">Neolewinella agarilytica</name>
    <dbReference type="NCBI Taxonomy" id="478744"/>
    <lineage>
        <taxon>Bacteria</taxon>
        <taxon>Pseudomonadati</taxon>
        <taxon>Bacteroidota</taxon>
        <taxon>Saprospiria</taxon>
        <taxon>Saprospirales</taxon>
        <taxon>Lewinellaceae</taxon>
        <taxon>Neolewinella</taxon>
    </lineage>
</organism>
<reference evidence="9" key="1">
    <citation type="submission" date="2016-10" db="EMBL/GenBank/DDBJ databases">
        <authorList>
            <person name="Varghese N."/>
            <person name="Submissions S."/>
        </authorList>
    </citation>
    <scope>NUCLEOTIDE SEQUENCE [LARGE SCALE GENOMIC DNA]</scope>
    <source>
        <strain evidence="9">DSM 24740</strain>
    </source>
</reference>
<keyword evidence="9" id="KW-1185">Reference proteome</keyword>
<dbReference type="PANTHER" id="PTHR10192:SF5">
    <property type="entry name" value="GEPHYRIN"/>
    <property type="match status" value="1"/>
</dbReference>
<keyword evidence="6" id="KW-0808">Transferase</keyword>
<dbReference type="Gene3D" id="2.40.340.10">
    <property type="entry name" value="MoeA, C-terminal, domain IV"/>
    <property type="match status" value="1"/>
</dbReference>
<dbReference type="PANTHER" id="PTHR10192">
    <property type="entry name" value="MOLYBDOPTERIN BIOSYNTHESIS PROTEIN"/>
    <property type="match status" value="1"/>
</dbReference>
<evidence type="ECO:0000256" key="4">
    <source>
        <dbReference type="ARBA" id="ARBA00023150"/>
    </source>
</evidence>
<evidence type="ECO:0000256" key="2">
    <source>
        <dbReference type="ARBA" id="ARBA00005046"/>
    </source>
</evidence>
<dbReference type="GO" id="GO:0005829">
    <property type="term" value="C:cytosol"/>
    <property type="evidence" value="ECO:0007669"/>
    <property type="project" value="TreeGrafter"/>
</dbReference>
<dbReference type="Pfam" id="PF03454">
    <property type="entry name" value="MoeA_C"/>
    <property type="match status" value="1"/>
</dbReference>
<proteinExistence type="inferred from homology"/>
<dbReference type="SUPFAM" id="SSF63867">
    <property type="entry name" value="MoeA C-terminal domain-like"/>
    <property type="match status" value="1"/>
</dbReference>
<dbReference type="SMART" id="SM00852">
    <property type="entry name" value="MoCF_biosynth"/>
    <property type="match status" value="1"/>
</dbReference>
<keyword evidence="6" id="KW-0500">Molybdenum</keyword>
<dbReference type="Gene3D" id="3.40.980.10">
    <property type="entry name" value="MoaB/Mog-like domain"/>
    <property type="match status" value="1"/>
</dbReference>
<dbReference type="FunCoup" id="A0A1H9HR14">
    <property type="interactions" value="408"/>
</dbReference>
<dbReference type="InterPro" id="IPR005110">
    <property type="entry name" value="MoeA_linker/N"/>
</dbReference>
<evidence type="ECO:0000256" key="1">
    <source>
        <dbReference type="ARBA" id="ARBA00002901"/>
    </source>
</evidence>
<dbReference type="SUPFAM" id="SSF53218">
    <property type="entry name" value="Molybdenum cofactor biosynthesis proteins"/>
    <property type="match status" value="1"/>
</dbReference>
<accession>A0A1H9HR14</accession>
<dbReference type="InterPro" id="IPR038987">
    <property type="entry name" value="MoeA-like"/>
</dbReference>
<dbReference type="InterPro" id="IPR001453">
    <property type="entry name" value="MoaB/Mog_dom"/>
</dbReference>
<feature type="domain" description="MoaB/Mog" evidence="7">
    <location>
        <begin position="176"/>
        <end position="313"/>
    </location>
</feature>
<comment type="similarity">
    <text evidence="3 6">Belongs to the MoeA family.</text>
</comment>
<dbReference type="Pfam" id="PF00994">
    <property type="entry name" value="MoCF_biosynth"/>
    <property type="match status" value="1"/>
</dbReference>
<dbReference type="STRING" id="478744.SAMN05444359_11362"/>
<dbReference type="UniPathway" id="UPA00344"/>
<dbReference type="GO" id="GO:0046872">
    <property type="term" value="F:metal ion binding"/>
    <property type="evidence" value="ECO:0007669"/>
    <property type="project" value="UniProtKB-UniRule"/>
</dbReference>
<evidence type="ECO:0000313" key="8">
    <source>
        <dbReference type="EMBL" id="SEQ64789.1"/>
    </source>
</evidence>
<protein>
    <recommendedName>
        <fullName evidence="6">Molybdopterin molybdenumtransferase</fullName>
        <ecNumber evidence="6">2.10.1.1</ecNumber>
    </recommendedName>
</protein>
<sequence length="397" mass="42760">MLITHTEATDILAQQDPDWGTETVALGQAAGRVLRQTLRADRDQPPFNRVAMDGICIDYAAYAAGQRFFPVAWMQAAGQSPRALTDATKCIEIMTGAALPEGATTVIRYEDLRAEGGGFHLPEGVEDGKSIHYRGKDIEEGAELATPGCRIGIAEIGMLATCGYAEVEVSALPRTAIIATGNELVDVAARPLPHQIRMSNLFQLREVLRGLGIEPALHHLPDEPERLRESLSAIVRNNELVMLSGGVSKGKLDYVPGILQELGVEKLFHGVAQRPGKPLWAGRLGDTMVFGLPGNPISSVNCTLGMVMPFLRQRLHMTEPNTVFAALTEALTFKPSLTLFQLVSLKADPESGQLLATPTPHAGSGDAASLLRSDGFLELPAERAEFAAGEVFRVLRL</sequence>
<dbReference type="EMBL" id="FOFB01000013">
    <property type="protein sequence ID" value="SEQ64789.1"/>
    <property type="molecule type" value="Genomic_DNA"/>
</dbReference>
<dbReference type="RefSeq" id="WP_090169074.1">
    <property type="nucleotide sequence ID" value="NZ_FOFB01000013.1"/>
</dbReference>
<dbReference type="Proteomes" id="UP000199021">
    <property type="component" value="Unassembled WGS sequence"/>
</dbReference>
<comment type="pathway">
    <text evidence="2 6">Cofactor biosynthesis; molybdopterin biosynthesis.</text>
</comment>
<comment type="catalytic activity">
    <reaction evidence="5">
        <text>adenylyl-molybdopterin + molybdate = Mo-molybdopterin + AMP + H(+)</text>
        <dbReference type="Rhea" id="RHEA:35047"/>
        <dbReference type="ChEBI" id="CHEBI:15378"/>
        <dbReference type="ChEBI" id="CHEBI:36264"/>
        <dbReference type="ChEBI" id="CHEBI:62727"/>
        <dbReference type="ChEBI" id="CHEBI:71302"/>
        <dbReference type="ChEBI" id="CHEBI:456215"/>
        <dbReference type="EC" id="2.10.1.1"/>
    </reaction>
</comment>
<evidence type="ECO:0000313" key="9">
    <source>
        <dbReference type="Proteomes" id="UP000199021"/>
    </source>
</evidence>
<dbReference type="AlphaFoldDB" id="A0A1H9HR14"/>
<comment type="function">
    <text evidence="1 6">Catalyzes the insertion of molybdate into adenylated molybdopterin with the concomitant release of AMP.</text>
</comment>
<dbReference type="GO" id="GO:0061599">
    <property type="term" value="F:molybdopterin molybdotransferase activity"/>
    <property type="evidence" value="ECO:0007669"/>
    <property type="project" value="UniProtKB-UniRule"/>
</dbReference>
<keyword evidence="6" id="KW-0479">Metal-binding</keyword>
<evidence type="ECO:0000259" key="7">
    <source>
        <dbReference type="SMART" id="SM00852"/>
    </source>
</evidence>
<dbReference type="GO" id="GO:0006777">
    <property type="term" value="P:Mo-molybdopterin cofactor biosynthetic process"/>
    <property type="evidence" value="ECO:0007669"/>
    <property type="project" value="UniProtKB-UniRule"/>
</dbReference>
<dbReference type="Gene3D" id="3.90.105.10">
    <property type="entry name" value="Molybdopterin biosynthesis moea protein, domain 2"/>
    <property type="match status" value="1"/>
</dbReference>
<dbReference type="InterPro" id="IPR036688">
    <property type="entry name" value="MoeA_C_domain_IV_sf"/>
</dbReference>
<dbReference type="Pfam" id="PF03453">
    <property type="entry name" value="MoeA_N"/>
    <property type="match status" value="1"/>
</dbReference>
<comment type="cofactor">
    <cofactor evidence="6">
        <name>Mg(2+)</name>
        <dbReference type="ChEBI" id="CHEBI:18420"/>
    </cofactor>
</comment>
<dbReference type="SUPFAM" id="SSF63882">
    <property type="entry name" value="MoeA N-terminal region -like"/>
    <property type="match status" value="1"/>
</dbReference>
<dbReference type="InParanoid" id="A0A1H9HR14"/>
<evidence type="ECO:0000256" key="3">
    <source>
        <dbReference type="ARBA" id="ARBA00010763"/>
    </source>
</evidence>
<gene>
    <name evidence="8" type="ORF">SAMN05444359_11362</name>
</gene>
<dbReference type="NCBIfam" id="TIGR00177">
    <property type="entry name" value="molyb_syn"/>
    <property type="match status" value="1"/>
</dbReference>
<dbReference type="EC" id="2.10.1.1" evidence="6"/>
<keyword evidence="4 6" id="KW-0501">Molybdenum cofactor biosynthesis</keyword>
<dbReference type="InterPro" id="IPR005111">
    <property type="entry name" value="MoeA_C_domain_IV"/>
</dbReference>